<accession>A0A3D8YGX0</accession>
<keyword evidence="2" id="KW-1185">Reference proteome</keyword>
<name>A0A3D8YGX0_9BACT</name>
<dbReference type="AlphaFoldDB" id="A0A3D8YGX0"/>
<organism evidence="1 2">
    <name type="scientific">Dyadobacter luteus</name>
    <dbReference type="NCBI Taxonomy" id="2259619"/>
    <lineage>
        <taxon>Bacteria</taxon>
        <taxon>Pseudomonadati</taxon>
        <taxon>Bacteroidota</taxon>
        <taxon>Cytophagia</taxon>
        <taxon>Cytophagales</taxon>
        <taxon>Spirosomataceae</taxon>
        <taxon>Dyadobacter</taxon>
    </lineage>
</organism>
<protein>
    <submittedName>
        <fullName evidence="1">Uncharacterized protein</fullName>
    </submittedName>
</protein>
<proteinExistence type="predicted"/>
<reference evidence="1 2" key="1">
    <citation type="submission" date="2018-07" db="EMBL/GenBank/DDBJ databases">
        <title>Dyadobacter roseus sp. nov., isolated from rose rhizosphere soil.</title>
        <authorList>
            <person name="Chen L."/>
        </authorList>
    </citation>
    <scope>NUCLEOTIDE SEQUENCE [LARGE SCALE GENOMIC DNA]</scope>
    <source>
        <strain evidence="1 2">RS19</strain>
    </source>
</reference>
<evidence type="ECO:0000313" key="1">
    <source>
        <dbReference type="EMBL" id="REA63649.1"/>
    </source>
</evidence>
<evidence type="ECO:0000313" key="2">
    <source>
        <dbReference type="Proteomes" id="UP000256373"/>
    </source>
</evidence>
<sequence>MNINLSIAAFLFLGIATLSCKSGQDEPLTVGPEPQPRVNYLGRDSITTGEYRGLVINSPADEVYQVLEMHRSNQDVSYISAVNNYFGNVSDLKNSLQDFDWLVLDENPETPTGVQVRLNRGKVERIQLNQGTPLNQWPQGIDLQLAIATGDSSDKLFNKLVSLSTQLGYSNKFQRIVLGSKYTYALYDPQKAQLPWTFVFDTRDHGIKEHVRVHFEDRKVAYIIVDRFQPY</sequence>
<dbReference type="OrthoDB" id="795899at2"/>
<dbReference type="EMBL" id="QNUL01000002">
    <property type="protein sequence ID" value="REA63649.1"/>
    <property type="molecule type" value="Genomic_DNA"/>
</dbReference>
<dbReference type="Proteomes" id="UP000256373">
    <property type="component" value="Unassembled WGS sequence"/>
</dbReference>
<comment type="caution">
    <text evidence="1">The sequence shown here is derived from an EMBL/GenBank/DDBJ whole genome shotgun (WGS) entry which is preliminary data.</text>
</comment>
<dbReference type="RefSeq" id="WP_115829398.1">
    <property type="nucleotide sequence ID" value="NZ_QNUL01000002.1"/>
</dbReference>
<gene>
    <name evidence="1" type="ORF">DSL64_04205</name>
</gene>